<evidence type="ECO:0000313" key="2">
    <source>
        <dbReference type="Proteomes" id="UP001295684"/>
    </source>
</evidence>
<evidence type="ECO:0000313" key="1">
    <source>
        <dbReference type="EMBL" id="CAI2371976.1"/>
    </source>
</evidence>
<comment type="caution">
    <text evidence="1">The sequence shown here is derived from an EMBL/GenBank/DDBJ whole genome shotgun (WGS) entry which is preliminary data.</text>
</comment>
<dbReference type="InterPro" id="IPR032675">
    <property type="entry name" value="LRR_dom_sf"/>
</dbReference>
<dbReference type="Gene3D" id="3.80.10.10">
    <property type="entry name" value="Ribonuclease Inhibitor"/>
    <property type="match status" value="1"/>
</dbReference>
<dbReference type="AlphaFoldDB" id="A0AAD1UM30"/>
<sequence>MESNSKVIEEENAGIISLEKSVLAKTKKQDIARAQSILYKIFQEQREIQPLDSDSEEVPKNSEIYIHPYSRESVKLAQSYKYLKFFDTHYVIFHDIVSKNRHFVNFLESSFPDKINILYFKSDYKMDRKRFNYLNSLVRISSKVLQKASFNSFCIDFPSLKRLVAAYKHVGVLGLWDCTLSIPSVPDFSKALSNCQIQVLDLNCSGGSDCSDWENNFDEFKNLVQGLASSPDLRLSLEEVDICDCLVNKDEAEETFEENQLGRVKIIA</sequence>
<proteinExistence type="predicted"/>
<gene>
    <name evidence="1" type="ORF">ECRASSUSDP1_LOCUS13303</name>
</gene>
<dbReference type="Proteomes" id="UP001295684">
    <property type="component" value="Unassembled WGS sequence"/>
</dbReference>
<dbReference type="SUPFAM" id="SSF52047">
    <property type="entry name" value="RNI-like"/>
    <property type="match status" value="1"/>
</dbReference>
<keyword evidence="2" id="KW-1185">Reference proteome</keyword>
<protein>
    <submittedName>
        <fullName evidence="1">Uncharacterized protein</fullName>
    </submittedName>
</protein>
<name>A0AAD1UM30_EUPCR</name>
<reference evidence="1" key="1">
    <citation type="submission" date="2023-07" db="EMBL/GenBank/DDBJ databases">
        <authorList>
            <consortium name="AG Swart"/>
            <person name="Singh M."/>
            <person name="Singh A."/>
            <person name="Seah K."/>
            <person name="Emmerich C."/>
        </authorList>
    </citation>
    <scope>NUCLEOTIDE SEQUENCE</scope>
    <source>
        <strain evidence="1">DP1</strain>
    </source>
</reference>
<accession>A0AAD1UM30</accession>
<organism evidence="1 2">
    <name type="scientific">Euplotes crassus</name>
    <dbReference type="NCBI Taxonomy" id="5936"/>
    <lineage>
        <taxon>Eukaryota</taxon>
        <taxon>Sar</taxon>
        <taxon>Alveolata</taxon>
        <taxon>Ciliophora</taxon>
        <taxon>Intramacronucleata</taxon>
        <taxon>Spirotrichea</taxon>
        <taxon>Hypotrichia</taxon>
        <taxon>Euplotida</taxon>
        <taxon>Euplotidae</taxon>
        <taxon>Moneuplotes</taxon>
    </lineage>
</organism>
<dbReference type="EMBL" id="CAMPGE010013235">
    <property type="protein sequence ID" value="CAI2371976.1"/>
    <property type="molecule type" value="Genomic_DNA"/>
</dbReference>